<protein>
    <submittedName>
        <fullName evidence="2">Peptidase</fullName>
    </submittedName>
</protein>
<name>A0ABX9P621_9STRE</name>
<feature type="region of interest" description="Disordered" evidence="1">
    <location>
        <begin position="1"/>
        <end position="32"/>
    </location>
</feature>
<accession>A0ABX9P621</accession>
<organism evidence="2 3">
    <name type="scientific">Streptococcus pseudopneumoniae</name>
    <dbReference type="NCBI Taxonomy" id="257758"/>
    <lineage>
        <taxon>Bacteria</taxon>
        <taxon>Bacillati</taxon>
        <taxon>Bacillota</taxon>
        <taxon>Bacilli</taxon>
        <taxon>Lactobacillales</taxon>
        <taxon>Streptococcaceae</taxon>
        <taxon>Streptococcus</taxon>
    </lineage>
</organism>
<feature type="non-terminal residue" evidence="2">
    <location>
        <position position="143"/>
    </location>
</feature>
<gene>
    <name evidence="2" type="ORF">D6867_12260</name>
</gene>
<feature type="compositionally biased region" description="Basic and acidic residues" evidence="1">
    <location>
        <begin position="1"/>
        <end position="13"/>
    </location>
</feature>
<evidence type="ECO:0000256" key="1">
    <source>
        <dbReference type="SAM" id="MobiDB-lite"/>
    </source>
</evidence>
<sequence>ADKKALEAAKAELDQGIQAAPDTSGKTPDSVTAYNKAKTEAETAAQEAQVVINDQNASEQAVQDAIAKVTKAKEALDQAKTNLTPAATEQEKQALTVAKNNLDTPATTTGMTPESIDAYNKAKDAAQAQVDEAKAEAQAALDK</sequence>
<feature type="compositionally biased region" description="Polar residues" evidence="1">
    <location>
        <begin position="98"/>
        <end position="112"/>
    </location>
</feature>
<reference evidence="2 3" key="1">
    <citation type="submission" date="2018-09" db="EMBL/GenBank/DDBJ databases">
        <authorList>
            <person name="Handem S."/>
        </authorList>
    </citation>
    <scope>NUCLEOTIDE SEQUENCE [LARGE SCALE GENOMIC DNA]</scope>
    <source>
        <strain evidence="2 3">Spain2270</strain>
    </source>
</reference>
<proteinExistence type="predicted"/>
<evidence type="ECO:0000313" key="3">
    <source>
        <dbReference type="Proteomes" id="UP000285038"/>
    </source>
</evidence>
<evidence type="ECO:0000313" key="2">
    <source>
        <dbReference type="EMBL" id="RJY06201.1"/>
    </source>
</evidence>
<dbReference type="EMBL" id="RAHZ01000135">
    <property type="protein sequence ID" value="RJY06201.1"/>
    <property type="molecule type" value="Genomic_DNA"/>
</dbReference>
<keyword evidence="3" id="KW-1185">Reference proteome</keyword>
<feature type="region of interest" description="Disordered" evidence="1">
    <location>
        <begin position="96"/>
        <end position="117"/>
    </location>
</feature>
<dbReference type="Pfam" id="PF07554">
    <property type="entry name" value="FIVAR"/>
    <property type="match status" value="2"/>
</dbReference>
<dbReference type="Gene3D" id="1.20.5.420">
    <property type="entry name" value="Immunoglobulin FC, subunit C"/>
    <property type="match status" value="1"/>
</dbReference>
<comment type="caution">
    <text evidence="2">The sequence shown here is derived from an EMBL/GenBank/DDBJ whole genome shotgun (WGS) entry which is preliminary data.</text>
</comment>
<feature type="non-terminal residue" evidence="2">
    <location>
        <position position="1"/>
    </location>
</feature>
<dbReference type="Proteomes" id="UP000285038">
    <property type="component" value="Unassembled WGS sequence"/>
</dbReference>